<dbReference type="Proteomes" id="UP001163828">
    <property type="component" value="Unassembled WGS sequence"/>
</dbReference>
<dbReference type="PROSITE" id="PS51767">
    <property type="entry name" value="PEPTIDASE_A1"/>
    <property type="match status" value="1"/>
</dbReference>
<protein>
    <submittedName>
        <fullName evidence="6">Aspartic peptidase A1</fullName>
    </submittedName>
</protein>
<dbReference type="Pfam" id="PF00026">
    <property type="entry name" value="Asp"/>
    <property type="match status" value="1"/>
</dbReference>
<comment type="similarity">
    <text evidence="1 3">Belongs to the peptidase A1 family.</text>
</comment>
<organism evidence="6 7">
    <name type="scientific">Lentinula boryana</name>
    <dbReference type="NCBI Taxonomy" id="40481"/>
    <lineage>
        <taxon>Eukaryota</taxon>
        <taxon>Fungi</taxon>
        <taxon>Dikarya</taxon>
        <taxon>Basidiomycota</taxon>
        <taxon>Agaricomycotina</taxon>
        <taxon>Agaricomycetes</taxon>
        <taxon>Agaricomycetidae</taxon>
        <taxon>Agaricales</taxon>
        <taxon>Marasmiineae</taxon>
        <taxon>Omphalotaceae</taxon>
        <taxon>Lentinula</taxon>
    </lineage>
</organism>
<dbReference type="InterPro" id="IPR001969">
    <property type="entry name" value="Aspartic_peptidase_AS"/>
</dbReference>
<feature type="domain" description="Peptidase A1" evidence="5">
    <location>
        <begin position="94"/>
        <end position="403"/>
    </location>
</feature>
<dbReference type="InterPro" id="IPR033121">
    <property type="entry name" value="PEPTIDASE_A1"/>
</dbReference>
<evidence type="ECO:0000259" key="5">
    <source>
        <dbReference type="PROSITE" id="PS51767"/>
    </source>
</evidence>
<keyword evidence="3" id="KW-0378">Hydrolase</keyword>
<evidence type="ECO:0000256" key="1">
    <source>
        <dbReference type="ARBA" id="ARBA00007447"/>
    </source>
</evidence>
<proteinExistence type="inferred from homology"/>
<accession>A0ABQ8QRH3</accession>
<dbReference type="PROSITE" id="PS00141">
    <property type="entry name" value="ASP_PROTEASE"/>
    <property type="match status" value="2"/>
</dbReference>
<feature type="chain" id="PRO_5046930978" evidence="4">
    <location>
        <begin position="20"/>
        <end position="406"/>
    </location>
</feature>
<keyword evidence="4" id="KW-0732">Signal</keyword>
<dbReference type="SUPFAM" id="SSF50630">
    <property type="entry name" value="Acid proteases"/>
    <property type="match status" value="1"/>
</dbReference>
<sequence>MVLFSVTAATLLSLSFAYAEVHRVKLNKVQPALGNPEFEALHLAEKYGSLQRPLAGFGGAGRPLRQGEDDLVWTQEMIKGGHNLPLSNYMNAQYFASIAIGTPPQEFKVILDTGSSNLWVPSSKCTSIACFLHTKYEASQSSTYKENGTSFSIQYGSGSMEGYVSNDILSIGDITIHNQLFAEAMKEPGLAFAFGKFDGILGLAYDTIAVNHITPPFYSMVNQNLVDDPVFSFRLGSSESDGGEVVFGGVDDSAYTGKLTYVPLRRKAYWEVELEKISFGNEDVELENTGAAIDTGTSLIALPTEMADMMNAQIGATKSWNGQYTVDCDKVPSLPDLTFYFGGEPFPIKGTDYILEVSGTCMSAFTGLDINMPGGASLWIVGDVFLRKYYTVYDLGRDAVGFAQSK</sequence>
<evidence type="ECO:0000256" key="2">
    <source>
        <dbReference type="ARBA" id="ARBA00022750"/>
    </source>
</evidence>
<gene>
    <name evidence="6" type="ORF">F5050DRAFT_1726736</name>
</gene>
<dbReference type="InterPro" id="IPR001461">
    <property type="entry name" value="Aspartic_peptidase_A1"/>
</dbReference>
<evidence type="ECO:0000313" key="7">
    <source>
        <dbReference type="Proteomes" id="UP001163828"/>
    </source>
</evidence>
<feature type="signal peptide" evidence="4">
    <location>
        <begin position="1"/>
        <end position="19"/>
    </location>
</feature>
<dbReference type="InterPro" id="IPR033819">
    <property type="entry name" value="Saccharopepsin"/>
</dbReference>
<dbReference type="PANTHER" id="PTHR47966">
    <property type="entry name" value="BETA-SITE APP-CLEAVING ENZYME, ISOFORM A-RELATED"/>
    <property type="match status" value="1"/>
</dbReference>
<evidence type="ECO:0000256" key="4">
    <source>
        <dbReference type="SAM" id="SignalP"/>
    </source>
</evidence>
<dbReference type="CDD" id="cd05488">
    <property type="entry name" value="Proteinase_A_fungi"/>
    <property type="match status" value="1"/>
</dbReference>
<dbReference type="PRINTS" id="PR00792">
    <property type="entry name" value="PEPSIN"/>
</dbReference>
<evidence type="ECO:0000256" key="3">
    <source>
        <dbReference type="RuleBase" id="RU000454"/>
    </source>
</evidence>
<dbReference type="EMBL" id="MU790513">
    <property type="protein sequence ID" value="KAJ4001139.1"/>
    <property type="molecule type" value="Genomic_DNA"/>
</dbReference>
<reference evidence="6" key="1">
    <citation type="submission" date="2022-08" db="EMBL/GenBank/DDBJ databases">
        <authorList>
            <consortium name="DOE Joint Genome Institute"/>
            <person name="Min B."/>
            <person name="Riley R."/>
            <person name="Sierra-Patev S."/>
            <person name="Naranjo-Ortiz M."/>
            <person name="Looney B."/>
            <person name="Konkel Z."/>
            <person name="Slot J.C."/>
            <person name="Sakamoto Y."/>
            <person name="Steenwyk J.L."/>
            <person name="Rokas A."/>
            <person name="Carro J."/>
            <person name="Camarero S."/>
            <person name="Ferreira P."/>
            <person name="Molpeceres G."/>
            <person name="Ruiz-Duenas F.J."/>
            <person name="Serrano A."/>
            <person name="Henrissat B."/>
            <person name="Drula E."/>
            <person name="Hughes K.W."/>
            <person name="Mata J.L."/>
            <person name="Ishikawa N.K."/>
            <person name="Vargas-Isla R."/>
            <person name="Ushijima S."/>
            <person name="Smith C.A."/>
            <person name="Ahrendt S."/>
            <person name="Andreopoulos W."/>
            <person name="He G."/>
            <person name="Labutti K."/>
            <person name="Lipzen A."/>
            <person name="Ng V."/>
            <person name="Sandor L."/>
            <person name="Barry K."/>
            <person name="Martinez A.T."/>
            <person name="Xiao Y."/>
            <person name="Gibbons J.G."/>
            <person name="Terashima K."/>
            <person name="Hibbett D.S."/>
            <person name="Grigoriev I.V."/>
        </authorList>
    </citation>
    <scope>NUCLEOTIDE SEQUENCE</scope>
    <source>
        <strain evidence="6">TFB10827</strain>
    </source>
</reference>
<keyword evidence="7" id="KW-1185">Reference proteome</keyword>
<dbReference type="PANTHER" id="PTHR47966:SF51">
    <property type="entry name" value="BETA-SITE APP-CLEAVING ENZYME, ISOFORM A-RELATED"/>
    <property type="match status" value="1"/>
</dbReference>
<evidence type="ECO:0000313" key="6">
    <source>
        <dbReference type="EMBL" id="KAJ4001139.1"/>
    </source>
</evidence>
<keyword evidence="3" id="KW-0645">Protease</keyword>
<dbReference type="Gene3D" id="2.40.70.10">
    <property type="entry name" value="Acid Proteases"/>
    <property type="match status" value="2"/>
</dbReference>
<comment type="caution">
    <text evidence="6">The sequence shown here is derived from an EMBL/GenBank/DDBJ whole genome shotgun (WGS) entry which is preliminary data.</text>
</comment>
<dbReference type="InterPro" id="IPR021109">
    <property type="entry name" value="Peptidase_aspartic_dom_sf"/>
</dbReference>
<keyword evidence="2 3" id="KW-0064">Aspartyl protease</keyword>
<name>A0ABQ8QRH3_9AGAR</name>